<dbReference type="AlphaFoldDB" id="E6SQ45"/>
<dbReference type="PANTHER" id="PTHR43818:SF11">
    <property type="entry name" value="BCDNA.GH03377"/>
    <property type="match status" value="1"/>
</dbReference>
<dbReference type="Gene3D" id="3.40.50.720">
    <property type="entry name" value="NAD(P)-binding Rossmann-like Domain"/>
    <property type="match status" value="1"/>
</dbReference>
<accession>E6SQ45</accession>
<gene>
    <name evidence="8" type="ordered locus">Bache_0935</name>
</gene>
<evidence type="ECO:0000256" key="2">
    <source>
        <dbReference type="ARBA" id="ARBA00009329"/>
    </source>
</evidence>
<feature type="domain" description="Glycosyl hydrolase 109 C-terminal" evidence="7">
    <location>
        <begin position="138"/>
        <end position="306"/>
    </location>
</feature>
<dbReference type="SUPFAM" id="SSF55347">
    <property type="entry name" value="Glyceraldehyde-3-phosphate dehydrogenase-like, C-terminal domain"/>
    <property type="match status" value="1"/>
</dbReference>
<dbReference type="STRING" id="693979.Bache_0935"/>
<comment type="similarity">
    <text evidence="2">Belongs to the Gfo/Idh/MocA family. Glycosyl hydrolase 109 subfamily.</text>
</comment>
<feature type="domain" description="Gfo/Idh/MocA-like oxidoreductase N-terminal" evidence="6">
    <location>
        <begin position="10"/>
        <end position="125"/>
    </location>
</feature>
<dbReference type="Proteomes" id="UP000008630">
    <property type="component" value="Chromosome"/>
</dbReference>
<dbReference type="HOGENOM" id="CLU_046965_0_0_10"/>
<dbReference type="KEGG" id="bhl:Bache_0935"/>
<protein>
    <submittedName>
        <fullName evidence="8">Alpha-N-acetylgalactosaminidase</fullName>
        <ecNumber evidence="8">3.2.1.49</ecNumber>
    </submittedName>
</protein>
<comment type="cofactor">
    <cofactor evidence="1">
        <name>NAD(+)</name>
        <dbReference type="ChEBI" id="CHEBI:57540"/>
    </cofactor>
</comment>
<keyword evidence="9" id="KW-1185">Reference proteome</keyword>
<dbReference type="SUPFAM" id="SSF51735">
    <property type="entry name" value="NAD(P)-binding Rossmann-fold domains"/>
    <property type="match status" value="1"/>
</dbReference>
<evidence type="ECO:0000259" key="7">
    <source>
        <dbReference type="Pfam" id="PF21252"/>
    </source>
</evidence>
<dbReference type="GO" id="GO:0000166">
    <property type="term" value="F:nucleotide binding"/>
    <property type="evidence" value="ECO:0007669"/>
    <property type="project" value="InterPro"/>
</dbReference>
<dbReference type="InterPro" id="IPR000683">
    <property type="entry name" value="Gfo/Idh/MocA-like_OxRdtase_N"/>
</dbReference>
<dbReference type="GO" id="GO:0008456">
    <property type="term" value="F:alpha-N-acetylgalactosaminidase activity"/>
    <property type="evidence" value="ECO:0007669"/>
    <property type="project" value="UniProtKB-EC"/>
</dbReference>
<evidence type="ECO:0000256" key="3">
    <source>
        <dbReference type="ARBA" id="ARBA00022801"/>
    </source>
</evidence>
<name>E6SQ45_BACT6</name>
<organism evidence="8 9">
    <name type="scientific">Bacteroides helcogenes (strain ATCC 35417 / DSM 20613 / JCM 6297 / CCUG 15421 / P 36-108)</name>
    <dbReference type="NCBI Taxonomy" id="693979"/>
    <lineage>
        <taxon>Bacteria</taxon>
        <taxon>Pseudomonadati</taxon>
        <taxon>Bacteroidota</taxon>
        <taxon>Bacteroidia</taxon>
        <taxon>Bacteroidales</taxon>
        <taxon>Bacteroidaceae</taxon>
        <taxon>Bacteroides</taxon>
    </lineage>
</organism>
<dbReference type="InterPro" id="IPR036291">
    <property type="entry name" value="NAD(P)-bd_dom_sf"/>
</dbReference>
<keyword evidence="5 8" id="KW-0326">Glycosidase</keyword>
<reference evidence="8 9" key="2">
    <citation type="journal article" date="2011" name="Stand. Genomic Sci.">
        <title>Complete genome sequence of Bacteroides helcogenes type strain (P 36-108).</title>
        <authorList>
            <person name="Pati A."/>
            <person name="Gronow S."/>
            <person name="Zeytun A."/>
            <person name="Lapidus A."/>
            <person name="Nolan M."/>
            <person name="Hammon N."/>
            <person name="Deshpande S."/>
            <person name="Cheng J.F."/>
            <person name="Tapia R."/>
            <person name="Han C."/>
            <person name="Goodwin L."/>
            <person name="Pitluck S."/>
            <person name="Liolios K."/>
            <person name="Pagani I."/>
            <person name="Ivanova N."/>
            <person name="Mavromatis K."/>
            <person name="Chen A."/>
            <person name="Palaniappan K."/>
            <person name="Land M."/>
            <person name="Hauser L."/>
            <person name="Chang Y.J."/>
            <person name="Jeffries C.D."/>
            <person name="Detter J.C."/>
            <person name="Brambilla E."/>
            <person name="Rohde M."/>
            <person name="Goker M."/>
            <person name="Woyke T."/>
            <person name="Bristow J."/>
            <person name="Eisen J.A."/>
            <person name="Markowitz V."/>
            <person name="Hugenholtz P."/>
            <person name="Kyrpides N.C."/>
            <person name="Klenk H.P."/>
            <person name="Lucas S."/>
        </authorList>
    </citation>
    <scope>NUCLEOTIDE SEQUENCE [LARGE SCALE GENOMIC DNA]</scope>
    <source>
        <strain evidence="9">ATCC 35417 / DSM 20613 / JCM 6297 / CCUG 15421 / P 36-108</strain>
    </source>
</reference>
<dbReference type="EMBL" id="CP002352">
    <property type="protein sequence ID" value="ADV42950.1"/>
    <property type="molecule type" value="Genomic_DNA"/>
</dbReference>
<keyword evidence="4" id="KW-0560">Oxidoreductase</keyword>
<evidence type="ECO:0000256" key="4">
    <source>
        <dbReference type="ARBA" id="ARBA00023002"/>
    </source>
</evidence>
<reference key="1">
    <citation type="submission" date="2010-11" db="EMBL/GenBank/DDBJ databases">
        <title>The complete genome of Bacteroides helcogenes P 36-108.</title>
        <authorList>
            <consortium name="US DOE Joint Genome Institute (JGI-PGF)"/>
            <person name="Lucas S."/>
            <person name="Copeland A."/>
            <person name="Lapidus A."/>
            <person name="Bruce D."/>
            <person name="Goodwin L."/>
            <person name="Pitluck S."/>
            <person name="Kyrpides N."/>
            <person name="Mavromatis K."/>
            <person name="Ivanova N."/>
            <person name="Zeytun A."/>
            <person name="Brettin T."/>
            <person name="Detter J.C."/>
            <person name="Tapia R."/>
            <person name="Han C."/>
            <person name="Land M."/>
            <person name="Hauser L."/>
            <person name="Markowitz V."/>
            <person name="Cheng J.-F."/>
            <person name="Hugenholtz P."/>
            <person name="Woyke T."/>
            <person name="Wu D."/>
            <person name="Gronow S."/>
            <person name="Wellnitz S."/>
            <person name="Brambilla E."/>
            <person name="Klenk H.-P."/>
            <person name="Eisen J.A."/>
        </authorList>
    </citation>
    <scope>NUCLEOTIDE SEQUENCE</scope>
    <source>
        <strain>P 36-108</strain>
    </source>
</reference>
<dbReference type="Pfam" id="PF21252">
    <property type="entry name" value="Glyco_hydro_109_C"/>
    <property type="match status" value="1"/>
</dbReference>
<evidence type="ECO:0000256" key="5">
    <source>
        <dbReference type="ARBA" id="ARBA00023295"/>
    </source>
</evidence>
<dbReference type="Pfam" id="PF01408">
    <property type="entry name" value="GFO_IDH_MocA"/>
    <property type="match status" value="1"/>
</dbReference>
<dbReference type="GO" id="GO:0016491">
    <property type="term" value="F:oxidoreductase activity"/>
    <property type="evidence" value="ECO:0007669"/>
    <property type="project" value="UniProtKB-KW"/>
</dbReference>
<evidence type="ECO:0000259" key="6">
    <source>
        <dbReference type="Pfam" id="PF01408"/>
    </source>
</evidence>
<proteinExistence type="inferred from homology"/>
<evidence type="ECO:0000313" key="8">
    <source>
        <dbReference type="EMBL" id="ADV42950.1"/>
    </source>
</evidence>
<dbReference type="InterPro" id="IPR050463">
    <property type="entry name" value="Gfo/Idh/MocA_oxidrdct_glycsds"/>
</dbReference>
<sequence length="384" mass="43700">MCRIYERNMIKVAFIGVGYRGRQLLRLLQCLPAFRVVALADPGIEPSDFQGIPCYNRGKDDYLNMLEEHAPELVFVASPWQCHVQHALQCAGRGCHVALEIKGGLYIDEYEPLVQQAESRGCRVYPLENTLFMRENLSVCNLVGAGLLGEIVYMRGGYRHDLRRLLLDDAGNIGNRGKTESVWRSKFYQEENGDLYPTHGLAPLCMIAGINRKDKIKCLTSFASKPAGLMQRIRDLGGNTSVDIRTGDVVVTQLETEKGILISLTHDTTLPRPRSLDFEIQGTKGIWQGDGRRIYVEGRSPDEAWEPDAVYIDRYEHDYWRWWGHEALEQDTHHQGMDYIMLKALEADLKDEVPYPATLDDLALWTSVTPWSEQSIAERKTVRL</sequence>
<keyword evidence="3 8" id="KW-0378">Hydrolase</keyword>
<dbReference type="PANTHER" id="PTHR43818">
    <property type="entry name" value="BCDNA.GH03377"/>
    <property type="match status" value="1"/>
</dbReference>
<evidence type="ECO:0000313" key="9">
    <source>
        <dbReference type="Proteomes" id="UP000008630"/>
    </source>
</evidence>
<dbReference type="eggNOG" id="COG0673">
    <property type="taxonomic scope" value="Bacteria"/>
</dbReference>
<dbReference type="Gene3D" id="3.30.360.10">
    <property type="entry name" value="Dihydrodipicolinate Reductase, domain 2"/>
    <property type="match status" value="1"/>
</dbReference>
<evidence type="ECO:0000256" key="1">
    <source>
        <dbReference type="ARBA" id="ARBA00001911"/>
    </source>
</evidence>
<dbReference type="InterPro" id="IPR049303">
    <property type="entry name" value="Glyco_hydro_109_C"/>
</dbReference>
<dbReference type="EC" id="3.2.1.49" evidence="8"/>